<protein>
    <submittedName>
        <fullName evidence="2">Uncharacterized protein</fullName>
    </submittedName>
</protein>
<evidence type="ECO:0000256" key="1">
    <source>
        <dbReference type="SAM" id="Phobius"/>
    </source>
</evidence>
<organism evidence="2 3">
    <name type="scientific">Noviluteimonas caseinilytica</name>
    <dbReference type="NCBI Taxonomy" id="2675101"/>
    <lineage>
        <taxon>Bacteria</taxon>
        <taxon>Pseudomonadati</taxon>
        <taxon>Pseudomonadota</taxon>
        <taxon>Gammaproteobacteria</taxon>
        <taxon>Lysobacterales</taxon>
        <taxon>Lysobacteraceae</taxon>
        <taxon>Noviluteimonas</taxon>
    </lineage>
</organism>
<gene>
    <name evidence="2" type="ORF">LYSCAS_20320</name>
</gene>
<keyword evidence="1" id="KW-0472">Membrane</keyword>
<keyword evidence="3" id="KW-1185">Reference proteome</keyword>
<dbReference type="Proteomes" id="UP000681317">
    <property type="component" value="Chromosome"/>
</dbReference>
<feature type="transmembrane region" description="Helical" evidence="1">
    <location>
        <begin position="68"/>
        <end position="87"/>
    </location>
</feature>
<accession>A0ABM7Q6K3</accession>
<evidence type="ECO:0000313" key="3">
    <source>
        <dbReference type="Proteomes" id="UP000681317"/>
    </source>
</evidence>
<feature type="transmembrane region" description="Helical" evidence="1">
    <location>
        <begin position="40"/>
        <end position="61"/>
    </location>
</feature>
<keyword evidence="1" id="KW-1133">Transmembrane helix</keyword>
<keyword evidence="1" id="KW-0812">Transmembrane</keyword>
<name>A0ABM7Q6K3_9GAMM</name>
<sequence>MARQSLLVLVAAIVQVLFSWGLSAVDTRLDPGFGDAPTWYVLLQGPLNGIVCVLPALVLGFLARRDGLLLGALSGLLAGPVQVALVLSEFDTLSASTATVALLGSAAFGTALIAGVAGGSGELLARRHTVGVVARHG</sequence>
<dbReference type="RefSeq" id="WP_213433957.1">
    <property type="nucleotide sequence ID" value="NZ_AP024545.1"/>
</dbReference>
<evidence type="ECO:0000313" key="2">
    <source>
        <dbReference type="EMBL" id="BCT93008.1"/>
    </source>
</evidence>
<proteinExistence type="predicted"/>
<dbReference type="EMBL" id="AP024545">
    <property type="protein sequence ID" value="BCT93008.1"/>
    <property type="molecule type" value="Genomic_DNA"/>
</dbReference>
<reference evidence="2 3" key="1">
    <citation type="submission" date="2021-03" db="EMBL/GenBank/DDBJ databases">
        <title>Complete Genome Sequences of Two Lysobacter Strains Isolated from Sea Water (Lysobacter caseinilyticus) and Soil (Lysobacter helvus) in South Korea.</title>
        <authorList>
            <person name="Watanabe Y."/>
            <person name="Arakawa K."/>
        </authorList>
    </citation>
    <scope>NUCLEOTIDE SEQUENCE [LARGE SCALE GENOMIC DNA]</scope>
    <source>
        <strain evidence="2 3">KVB24</strain>
    </source>
</reference>
<feature type="transmembrane region" description="Helical" evidence="1">
    <location>
        <begin position="93"/>
        <end position="117"/>
    </location>
</feature>